<organism evidence="2 3">
    <name type="scientific">Gordonia phage Walrus</name>
    <dbReference type="NCBI Taxonomy" id="2517927"/>
    <lineage>
        <taxon>Viruses</taxon>
        <taxon>Duplodnaviria</taxon>
        <taxon>Heunggongvirae</taxon>
        <taxon>Uroviricota</taxon>
        <taxon>Caudoviricetes</taxon>
        <taxon>Jujuvirus</taxon>
        <taxon>Jujuvirus walrus</taxon>
    </lineage>
</organism>
<evidence type="ECO:0000313" key="3">
    <source>
        <dbReference type="Proteomes" id="UP000293379"/>
    </source>
</evidence>
<gene>
    <name evidence="2" type="primary">57</name>
    <name evidence="2" type="ORF">PBI_WALRUS_57</name>
</gene>
<proteinExistence type="predicted"/>
<dbReference type="InterPro" id="IPR018330">
    <property type="entry name" value="RecT_fam"/>
</dbReference>
<feature type="region of interest" description="Disordered" evidence="1">
    <location>
        <begin position="249"/>
        <end position="279"/>
    </location>
</feature>
<dbReference type="GeneID" id="65119481"/>
<accession>A0A481S1Q4</accession>
<dbReference type="KEGG" id="vg:65119481"/>
<feature type="compositionally biased region" description="Low complexity" evidence="1">
    <location>
        <begin position="256"/>
        <end position="266"/>
    </location>
</feature>
<dbReference type="Proteomes" id="UP000293379">
    <property type="component" value="Segment"/>
</dbReference>
<evidence type="ECO:0000256" key="1">
    <source>
        <dbReference type="SAM" id="MobiDB-lite"/>
    </source>
</evidence>
<dbReference type="Pfam" id="PF03837">
    <property type="entry name" value="RecT"/>
    <property type="match status" value="1"/>
</dbReference>
<name>A0A481S1Q4_9CAUD</name>
<reference evidence="3" key="1">
    <citation type="submission" date="2019-02" db="EMBL/GenBank/DDBJ databases">
        <authorList>
            <person name="Montgomery M.T."/>
            <person name="Garlena R.A."/>
            <person name="Russell D.A."/>
            <person name="Pope W.H."/>
            <person name="Jacobs-Sera D."/>
            <person name="Hatfull G.F."/>
        </authorList>
    </citation>
    <scope>NUCLEOTIDE SEQUENCE [LARGE SCALE GENOMIC DNA]</scope>
</reference>
<dbReference type="GO" id="GO:0006259">
    <property type="term" value="P:DNA metabolic process"/>
    <property type="evidence" value="ECO:0007669"/>
    <property type="project" value="InterPro"/>
</dbReference>
<protein>
    <submittedName>
        <fullName evidence="2">RecT-like ssDNA binding protein</fullName>
    </submittedName>
</protein>
<sequence length="361" mass="39674">MTSTEIATTGGAVATQPTTELTIRSDQSEFTPIQRAALAQLGVEEASDDDVKVFFHQAKRTGLDPFAKQIYMIGRRTKVKEWNPHTREQEEKWVMKQTIQIGIDGYRLACRRIASALGIKLEVDGPYWHDGTRWLDVWLDAGNPPKAAKFTVTRDGEKYTAIANYAEYVQTYNSKQGPQPTSMWAKMPANQLAKCAEAAARRQAFPDQFSGVVFEDAAHHTVIDSEVVDEAPKKEGGRGAAGLAAALGVTDDEQPSESSPEPEQSQVVDAEVETADEPTKEQFKRLNDLFVAAGLTKDDKSGRRIVAAQLVPDRDPDAPLTAANVDHIADMLQQLRDQGDQVLIDTVESLITEHDTEGPAK</sequence>
<evidence type="ECO:0000313" key="2">
    <source>
        <dbReference type="EMBL" id="QBG78448.1"/>
    </source>
</evidence>
<dbReference type="RefSeq" id="YP_010101707.1">
    <property type="nucleotide sequence ID" value="NC_055792.1"/>
</dbReference>
<dbReference type="GO" id="GO:0003677">
    <property type="term" value="F:DNA binding"/>
    <property type="evidence" value="ECO:0007669"/>
    <property type="project" value="InterPro"/>
</dbReference>
<keyword evidence="3" id="KW-1185">Reference proteome</keyword>
<dbReference type="EMBL" id="MK501729">
    <property type="protein sequence ID" value="QBG78448.1"/>
    <property type="molecule type" value="Genomic_DNA"/>
</dbReference>